<reference evidence="4" key="1">
    <citation type="submission" date="2022-11" db="UniProtKB">
        <authorList>
            <consortium name="WormBaseParasite"/>
        </authorList>
    </citation>
    <scope>IDENTIFICATION</scope>
</reference>
<feature type="domain" description="ELMO" evidence="2">
    <location>
        <begin position="45"/>
        <end position="90"/>
    </location>
</feature>
<dbReference type="Pfam" id="PF04727">
    <property type="entry name" value="ELMO_CED12"/>
    <property type="match status" value="1"/>
</dbReference>
<dbReference type="AlphaFoldDB" id="A0A915D4F0"/>
<evidence type="ECO:0000259" key="2">
    <source>
        <dbReference type="PROSITE" id="PS51335"/>
    </source>
</evidence>
<evidence type="ECO:0000313" key="4">
    <source>
        <dbReference type="WBParaSite" id="jg15739"/>
    </source>
</evidence>
<keyword evidence="3" id="KW-1185">Reference proteome</keyword>
<organism evidence="3 4">
    <name type="scientific">Ditylenchus dipsaci</name>
    <dbReference type="NCBI Taxonomy" id="166011"/>
    <lineage>
        <taxon>Eukaryota</taxon>
        <taxon>Metazoa</taxon>
        <taxon>Ecdysozoa</taxon>
        <taxon>Nematoda</taxon>
        <taxon>Chromadorea</taxon>
        <taxon>Rhabditida</taxon>
        <taxon>Tylenchina</taxon>
        <taxon>Tylenchomorpha</taxon>
        <taxon>Sphaerularioidea</taxon>
        <taxon>Anguinidae</taxon>
        <taxon>Anguininae</taxon>
        <taxon>Ditylenchus</taxon>
    </lineage>
</organism>
<protein>
    <submittedName>
        <fullName evidence="4">ELMO domain-containing protein</fullName>
    </submittedName>
</protein>
<dbReference type="InterPro" id="IPR006816">
    <property type="entry name" value="ELMO_dom"/>
</dbReference>
<dbReference type="WBParaSite" id="jg15739">
    <property type="protein sequence ID" value="jg15739"/>
    <property type="gene ID" value="jg15739"/>
</dbReference>
<feature type="chain" id="PRO_5037823844" evidence="1">
    <location>
        <begin position="22"/>
        <end position="90"/>
    </location>
</feature>
<sequence length="90" mass="10524">MKLFFYFLFILFFIYATPGLSDEKPSLPNYEELKKEVKKYTSEKDPDLILAKLDNFWTVIEPEQDKVDWKSIGFQVENPATDLRGTGILV</sequence>
<evidence type="ECO:0000313" key="3">
    <source>
        <dbReference type="Proteomes" id="UP000887574"/>
    </source>
</evidence>
<accession>A0A915D4F0</accession>
<keyword evidence="1" id="KW-0732">Signal</keyword>
<feature type="signal peptide" evidence="1">
    <location>
        <begin position="1"/>
        <end position="21"/>
    </location>
</feature>
<name>A0A915D4F0_9BILA</name>
<proteinExistence type="predicted"/>
<evidence type="ECO:0000256" key="1">
    <source>
        <dbReference type="SAM" id="SignalP"/>
    </source>
</evidence>
<dbReference type="Proteomes" id="UP000887574">
    <property type="component" value="Unplaced"/>
</dbReference>
<dbReference type="PROSITE" id="PS51335">
    <property type="entry name" value="ELMO"/>
    <property type="match status" value="1"/>
</dbReference>